<name>A0A699JFW0_TANCI</name>
<dbReference type="AlphaFoldDB" id="A0A699JFW0"/>
<protein>
    <submittedName>
        <fullName evidence="2">Xylulose kinase-1</fullName>
    </submittedName>
</protein>
<proteinExistence type="predicted"/>
<keyword evidence="2" id="KW-0808">Transferase</keyword>
<feature type="region of interest" description="Disordered" evidence="1">
    <location>
        <begin position="275"/>
        <end position="307"/>
    </location>
</feature>
<accession>A0A699JFW0</accession>
<evidence type="ECO:0000313" key="2">
    <source>
        <dbReference type="EMBL" id="GFA35124.1"/>
    </source>
</evidence>
<gene>
    <name evidence="2" type="ORF">Tci_607096</name>
</gene>
<feature type="region of interest" description="Disordered" evidence="1">
    <location>
        <begin position="152"/>
        <end position="178"/>
    </location>
</feature>
<organism evidence="2">
    <name type="scientific">Tanacetum cinerariifolium</name>
    <name type="common">Dalmatian daisy</name>
    <name type="synonym">Chrysanthemum cinerariifolium</name>
    <dbReference type="NCBI Taxonomy" id="118510"/>
    <lineage>
        <taxon>Eukaryota</taxon>
        <taxon>Viridiplantae</taxon>
        <taxon>Streptophyta</taxon>
        <taxon>Embryophyta</taxon>
        <taxon>Tracheophyta</taxon>
        <taxon>Spermatophyta</taxon>
        <taxon>Magnoliopsida</taxon>
        <taxon>eudicotyledons</taxon>
        <taxon>Gunneridae</taxon>
        <taxon>Pentapetalae</taxon>
        <taxon>asterids</taxon>
        <taxon>campanulids</taxon>
        <taxon>Asterales</taxon>
        <taxon>Asteraceae</taxon>
        <taxon>Asteroideae</taxon>
        <taxon>Anthemideae</taxon>
        <taxon>Anthemidinae</taxon>
        <taxon>Tanacetum</taxon>
    </lineage>
</organism>
<feature type="compositionally biased region" description="Polar residues" evidence="1">
    <location>
        <begin position="288"/>
        <end position="305"/>
    </location>
</feature>
<dbReference type="EMBL" id="BKCJ010409193">
    <property type="protein sequence ID" value="GFA35124.1"/>
    <property type="molecule type" value="Genomic_DNA"/>
</dbReference>
<reference evidence="2" key="1">
    <citation type="journal article" date="2019" name="Sci. Rep.">
        <title>Draft genome of Tanacetum cinerariifolium, the natural source of mosquito coil.</title>
        <authorList>
            <person name="Yamashiro T."/>
            <person name="Shiraishi A."/>
            <person name="Satake H."/>
            <person name="Nakayama K."/>
        </authorList>
    </citation>
    <scope>NUCLEOTIDE SEQUENCE</scope>
</reference>
<keyword evidence="2" id="KW-0418">Kinase</keyword>
<evidence type="ECO:0000256" key="1">
    <source>
        <dbReference type="SAM" id="MobiDB-lite"/>
    </source>
</evidence>
<feature type="non-terminal residue" evidence="2">
    <location>
        <position position="1"/>
    </location>
</feature>
<dbReference type="Pfam" id="PF14223">
    <property type="entry name" value="Retrotran_gag_2"/>
    <property type="match status" value="1"/>
</dbReference>
<sequence>FYLLKLLKRARERERKARTTLLMALPEDHLAKFHKMPDAKVMWEAIKSRFGGNDESKKMQKYLLKQQFEGFSMSVSNGLHKGYDRVGYSRFDDPYNNLRVFERDVKGTAASSSSNTHNVTFVSANNTSSTNDINDDDMEEMDLKWHFARDCRAKGNQDSRRRDGRYNGNKARDNGRRPIYQDDSKALVTIDGEDIDWSGHVEEDTQNYATMAYSSRNLGSNNESVFMNKECNLKDTPINDRYAKRMHVVPPPMTGNYMPSGPDVEIDCSKFTYGPKQTSVDDSDAKTSDNTSCESDSSVETTTSMPAPVENAPKVICEPKVWTDALIIEEYESNSDNDSVSNVQEDKEKPNFAFTDSVKHVQTSRENVRETGTHNHIPKVEKQDRNGPTRKGLGYAFTRKACFVCGSFSHLI</sequence>
<dbReference type="GO" id="GO:0016301">
    <property type="term" value="F:kinase activity"/>
    <property type="evidence" value="ECO:0007669"/>
    <property type="project" value="UniProtKB-KW"/>
</dbReference>
<comment type="caution">
    <text evidence="2">The sequence shown here is derived from an EMBL/GenBank/DDBJ whole genome shotgun (WGS) entry which is preliminary data.</text>
</comment>